<keyword evidence="3" id="KW-1185">Reference proteome</keyword>
<dbReference type="RefSeq" id="WP_109656865.1">
    <property type="nucleotide sequence ID" value="NZ_CP029145.1"/>
</dbReference>
<proteinExistence type="predicted"/>
<evidence type="ECO:0000313" key="2">
    <source>
        <dbReference type="EMBL" id="AWM33812.1"/>
    </source>
</evidence>
<keyword evidence="1" id="KW-0812">Transmembrane</keyword>
<dbReference type="AlphaFoldDB" id="A0A2Z3GNR6"/>
<evidence type="ECO:0000313" key="3">
    <source>
        <dbReference type="Proteomes" id="UP000245999"/>
    </source>
</evidence>
<feature type="transmembrane region" description="Helical" evidence="1">
    <location>
        <begin position="58"/>
        <end position="76"/>
    </location>
</feature>
<organism evidence="2 3">
    <name type="scientific">Hymenobacter nivis</name>
    <dbReference type="NCBI Taxonomy" id="1850093"/>
    <lineage>
        <taxon>Bacteria</taxon>
        <taxon>Pseudomonadati</taxon>
        <taxon>Bacteroidota</taxon>
        <taxon>Cytophagia</taxon>
        <taxon>Cytophagales</taxon>
        <taxon>Hymenobacteraceae</taxon>
        <taxon>Hymenobacter</taxon>
    </lineage>
</organism>
<keyword evidence="1" id="KW-0472">Membrane</keyword>
<gene>
    <name evidence="2" type="ORF">DDQ68_14055</name>
</gene>
<dbReference type="Pfam" id="PF09527">
    <property type="entry name" value="ATPase_gene1"/>
    <property type="match status" value="1"/>
</dbReference>
<dbReference type="Proteomes" id="UP000245999">
    <property type="component" value="Chromosome"/>
</dbReference>
<keyword evidence="1" id="KW-1133">Transmembrane helix</keyword>
<name>A0A2Z3GNR6_9BACT</name>
<dbReference type="InterPro" id="IPR032820">
    <property type="entry name" value="ATPase_put"/>
</dbReference>
<feature type="transmembrane region" description="Helical" evidence="1">
    <location>
        <begin position="27"/>
        <end position="46"/>
    </location>
</feature>
<accession>A0A2Z3GNR6</accession>
<dbReference type="OrthoDB" id="9798708at2"/>
<dbReference type="KEGG" id="hnv:DDQ68_14055"/>
<sequence length="83" mass="8869">MPLPPTAGPGPESDPAGDDRLRTVAKYSGIAFQMLATIGLSAWAGTWLDGHYHTKTPWFTIGLMLAGVLVALYQVIRSLTNNA</sequence>
<evidence type="ECO:0000256" key="1">
    <source>
        <dbReference type="SAM" id="Phobius"/>
    </source>
</evidence>
<reference evidence="3" key="1">
    <citation type="submission" date="2018-04" db="EMBL/GenBank/DDBJ databases">
        <title>Complete genome of Antarctic heterotrophic bacterium Hymenobacter nivis.</title>
        <authorList>
            <person name="Terashima M."/>
        </authorList>
    </citation>
    <scope>NUCLEOTIDE SEQUENCE [LARGE SCALE GENOMIC DNA]</scope>
    <source>
        <strain evidence="3">NBRC 111535</strain>
    </source>
</reference>
<evidence type="ECO:0008006" key="4">
    <source>
        <dbReference type="Google" id="ProtNLM"/>
    </source>
</evidence>
<dbReference type="EMBL" id="CP029145">
    <property type="protein sequence ID" value="AWM33812.1"/>
    <property type="molecule type" value="Genomic_DNA"/>
</dbReference>
<protein>
    <recommendedName>
        <fullName evidence="4">AtpZ/AtpI family protein</fullName>
    </recommendedName>
</protein>